<dbReference type="NCBIfam" id="NF033504">
    <property type="entry name" value="Ni_dep_LarA"/>
    <property type="match status" value="1"/>
</dbReference>
<evidence type="ECO:0000313" key="2">
    <source>
        <dbReference type="Proteomes" id="UP000035704"/>
    </source>
</evidence>
<sequence length="428" mass="47237">MHTFSIKYGKGIVDVCIPERNLLDVIKNNEKDFSKTEEEVILDALNNPIGTEPLKEMIKPGEKVCIVISDITRAWQKMSTYLPYVVDALTEVGIEDKDILFICSVGSHRKHTKEEHRLLLGEKLADRFEVIDHDCWDKDNLTYVGTTSFGTPVHVNKMAFDCDHIFLTGAIVFHLLAGWGGGKKSVLPGICSYETIMKNHALSLSPVLGEGSNPFVRSGNIANNPLYKDMLEAASLVKPSFLFNVIMNSDGKIAAAVAGDFIEAHEAGCRIVEELDGVSIKEKADLVIATAGGFPKDINLYQTVKTIINAKEAAREGGAIIVLSECSEGFGNDDVQEVIQNYDTMLEREKALRENFSIAKYIGYFVSEVAANFTLILVSNMDEALVKRANIKVVKTVEEALAIAYKKHGENLKTYLMPYGANTLPQLI</sequence>
<dbReference type="InterPro" id="IPR048068">
    <property type="entry name" value="LarA-like"/>
</dbReference>
<accession>A0A0D8I9C5</accession>
<dbReference type="EMBL" id="CP009687">
    <property type="protein sequence ID" value="AKL96261.1"/>
    <property type="molecule type" value="Genomic_DNA"/>
</dbReference>
<dbReference type="InterPro" id="IPR018657">
    <property type="entry name" value="LarA-like_N"/>
</dbReference>
<protein>
    <submittedName>
        <fullName evidence="1">Uncharacterized protein</fullName>
    </submittedName>
</protein>
<dbReference type="PATRIC" id="fig|84022.5.peg.752"/>
<dbReference type="Gene3D" id="3.90.226.30">
    <property type="match status" value="1"/>
</dbReference>
<dbReference type="Pfam" id="PF09861">
    <property type="entry name" value="Lar_N"/>
    <property type="match status" value="1"/>
</dbReference>
<dbReference type="InterPro" id="IPR047926">
    <property type="entry name" value="Ni_dep_LarA"/>
</dbReference>
<proteinExistence type="predicted"/>
<dbReference type="KEGG" id="cace:CACET_c28160"/>
<dbReference type="STRING" id="84022.CACET_c28160"/>
<dbReference type="PANTHER" id="PTHR33171:SF17">
    <property type="entry name" value="LARA-LIKE N-TERMINAL DOMAIN-CONTAINING PROTEIN"/>
    <property type="match status" value="1"/>
</dbReference>
<organism evidence="1 2">
    <name type="scientific">Clostridium aceticum</name>
    <dbReference type="NCBI Taxonomy" id="84022"/>
    <lineage>
        <taxon>Bacteria</taxon>
        <taxon>Bacillati</taxon>
        <taxon>Bacillota</taxon>
        <taxon>Clostridia</taxon>
        <taxon>Eubacteriales</taxon>
        <taxon>Clostridiaceae</taxon>
        <taxon>Clostridium</taxon>
    </lineage>
</organism>
<reference evidence="1 2" key="1">
    <citation type="submission" date="2014-10" db="EMBL/GenBank/DDBJ databases">
        <title>Genome sequence of Clostridium aceticum DSM 1496.</title>
        <authorList>
            <person name="Poehlein A."/>
            <person name="Schiel-Bengelsdorf B."/>
            <person name="Gottschalk G."/>
            <person name="Duerre P."/>
            <person name="Daniel R."/>
        </authorList>
    </citation>
    <scope>NUCLEOTIDE SEQUENCE [LARGE SCALE GENOMIC DNA]</scope>
    <source>
        <strain evidence="1 2">DSM 1496</strain>
    </source>
</reference>
<dbReference type="GO" id="GO:0050043">
    <property type="term" value="F:lactate racemase activity"/>
    <property type="evidence" value="ECO:0007669"/>
    <property type="project" value="InterPro"/>
</dbReference>
<evidence type="ECO:0000313" key="1">
    <source>
        <dbReference type="EMBL" id="AKL96261.1"/>
    </source>
</evidence>
<dbReference type="Proteomes" id="UP000035704">
    <property type="component" value="Chromosome"/>
</dbReference>
<dbReference type="AlphaFoldDB" id="A0A0D8I9C5"/>
<dbReference type="InterPro" id="IPR048520">
    <property type="entry name" value="LarA_C"/>
</dbReference>
<dbReference type="PANTHER" id="PTHR33171">
    <property type="entry name" value="LAR_N DOMAIN-CONTAINING PROTEIN"/>
    <property type="match status" value="1"/>
</dbReference>
<gene>
    <name evidence="1" type="ORF">CACET_c28160</name>
</gene>
<dbReference type="Pfam" id="PF21113">
    <property type="entry name" value="LarA_C"/>
    <property type="match status" value="1"/>
</dbReference>
<dbReference type="RefSeq" id="WP_044825277.1">
    <property type="nucleotide sequence ID" value="NZ_CP009687.1"/>
</dbReference>
<keyword evidence="2" id="KW-1185">Reference proteome</keyword>
<dbReference type="OrthoDB" id="9770545at2"/>
<dbReference type="Gene3D" id="3.40.50.11440">
    <property type="match status" value="1"/>
</dbReference>
<name>A0A0D8I9C5_9CLOT</name>
<dbReference type="InterPro" id="IPR043166">
    <property type="entry name" value="LarA-like_C"/>
</dbReference>